<feature type="domain" description="SnoaL-like" evidence="1">
    <location>
        <begin position="11"/>
        <end position="120"/>
    </location>
</feature>
<gene>
    <name evidence="2" type="ORF">GCM10011387_13390</name>
</gene>
<name>A0A916U5Y4_9SPHI</name>
<reference evidence="2" key="1">
    <citation type="journal article" date="2014" name="Int. J. Syst. Evol. Microbiol.">
        <title>Complete genome sequence of Corynebacterium casei LMG S-19264T (=DSM 44701T), isolated from a smear-ripened cheese.</title>
        <authorList>
            <consortium name="US DOE Joint Genome Institute (JGI-PGF)"/>
            <person name="Walter F."/>
            <person name="Albersmeier A."/>
            <person name="Kalinowski J."/>
            <person name="Ruckert C."/>
        </authorList>
    </citation>
    <scope>NUCLEOTIDE SEQUENCE</scope>
    <source>
        <strain evidence="2">CGMCC 1.15343</strain>
    </source>
</reference>
<proteinExistence type="predicted"/>
<dbReference type="InterPro" id="IPR032710">
    <property type="entry name" value="NTF2-like_dom_sf"/>
</dbReference>
<protein>
    <recommendedName>
        <fullName evidence="1">SnoaL-like domain-containing protein</fullName>
    </recommendedName>
</protein>
<dbReference type="InterPro" id="IPR037401">
    <property type="entry name" value="SnoaL-like"/>
</dbReference>
<evidence type="ECO:0000313" key="2">
    <source>
        <dbReference type="EMBL" id="GGC61090.1"/>
    </source>
</evidence>
<accession>A0A916U5Y4</accession>
<sequence>MEEEQKQIIVDYITAYNNFDIAGMAKHLDENVVFENISNGEVTHRTVGLAAFVNQAETAKGYFKEREQTITSWTFSGHQVKVDITYRGVLQVDIPNGPKSGETLNLTGRSEFDFLNGRIIGLKDIS</sequence>
<dbReference type="EMBL" id="BMIL01000004">
    <property type="protein sequence ID" value="GGC61090.1"/>
    <property type="molecule type" value="Genomic_DNA"/>
</dbReference>
<reference evidence="2" key="2">
    <citation type="submission" date="2020-09" db="EMBL/GenBank/DDBJ databases">
        <authorList>
            <person name="Sun Q."/>
            <person name="Zhou Y."/>
        </authorList>
    </citation>
    <scope>NUCLEOTIDE SEQUENCE</scope>
    <source>
        <strain evidence="2">CGMCC 1.15343</strain>
    </source>
</reference>
<keyword evidence="3" id="KW-1185">Reference proteome</keyword>
<comment type="caution">
    <text evidence="2">The sequence shown here is derived from an EMBL/GenBank/DDBJ whole genome shotgun (WGS) entry which is preliminary data.</text>
</comment>
<dbReference type="SUPFAM" id="SSF54427">
    <property type="entry name" value="NTF2-like"/>
    <property type="match status" value="1"/>
</dbReference>
<evidence type="ECO:0000259" key="1">
    <source>
        <dbReference type="Pfam" id="PF12680"/>
    </source>
</evidence>
<organism evidence="2 3">
    <name type="scientific">Pedobacter quisquiliarum</name>
    <dbReference type="NCBI Taxonomy" id="1834438"/>
    <lineage>
        <taxon>Bacteria</taxon>
        <taxon>Pseudomonadati</taxon>
        <taxon>Bacteroidota</taxon>
        <taxon>Sphingobacteriia</taxon>
        <taxon>Sphingobacteriales</taxon>
        <taxon>Sphingobacteriaceae</taxon>
        <taxon>Pedobacter</taxon>
    </lineage>
</organism>
<evidence type="ECO:0000313" key="3">
    <source>
        <dbReference type="Proteomes" id="UP000651668"/>
    </source>
</evidence>
<dbReference type="Proteomes" id="UP000651668">
    <property type="component" value="Unassembled WGS sequence"/>
</dbReference>
<dbReference type="Gene3D" id="3.10.450.50">
    <property type="match status" value="1"/>
</dbReference>
<dbReference type="RefSeq" id="WP_188626101.1">
    <property type="nucleotide sequence ID" value="NZ_BMIL01000004.1"/>
</dbReference>
<dbReference type="AlphaFoldDB" id="A0A916U5Y4"/>
<dbReference type="Pfam" id="PF12680">
    <property type="entry name" value="SnoaL_2"/>
    <property type="match status" value="1"/>
</dbReference>